<protein>
    <submittedName>
        <fullName evidence="1">Transcriptional regulator</fullName>
    </submittedName>
</protein>
<name>W4RG96_9BACI</name>
<reference evidence="1 2" key="1">
    <citation type="submission" date="2013-12" db="EMBL/GenBank/DDBJ databases">
        <title>NBRP : Genome information of microbial organism related human and environment.</title>
        <authorList>
            <person name="Hattori M."/>
            <person name="Oshima K."/>
            <person name="Inaba H."/>
            <person name="Suda W."/>
            <person name="Sakamoto M."/>
            <person name="Iino T."/>
            <person name="Kitahara M."/>
            <person name="Oshida Y."/>
            <person name="Iida T."/>
            <person name="Kudo T."/>
            <person name="Itoh T."/>
            <person name="Ahmed I."/>
            <person name="Ohkuma M."/>
        </authorList>
    </citation>
    <scope>NUCLEOTIDE SEQUENCE [LARGE SCALE GENOMIC DNA]</scope>
    <source>
        <strain evidence="1 2">JCM 21738</strain>
    </source>
</reference>
<dbReference type="EMBL" id="BAUW01000001">
    <property type="protein sequence ID" value="GAE43445.1"/>
    <property type="molecule type" value="Genomic_DNA"/>
</dbReference>
<evidence type="ECO:0000313" key="2">
    <source>
        <dbReference type="Proteomes" id="UP000018949"/>
    </source>
</evidence>
<dbReference type="Proteomes" id="UP000018949">
    <property type="component" value="Unassembled WGS sequence"/>
</dbReference>
<organism evidence="1 2">
    <name type="scientific">Mesobacillus boroniphilus JCM 21738</name>
    <dbReference type="NCBI Taxonomy" id="1294265"/>
    <lineage>
        <taxon>Bacteria</taxon>
        <taxon>Bacillati</taxon>
        <taxon>Bacillota</taxon>
        <taxon>Bacilli</taxon>
        <taxon>Bacillales</taxon>
        <taxon>Bacillaceae</taxon>
        <taxon>Mesobacillus</taxon>
    </lineage>
</organism>
<keyword evidence="2" id="KW-1185">Reference proteome</keyword>
<evidence type="ECO:0000313" key="1">
    <source>
        <dbReference type="EMBL" id="GAE43445.1"/>
    </source>
</evidence>
<comment type="caution">
    <text evidence="1">The sequence shown here is derived from an EMBL/GenBank/DDBJ whole genome shotgun (WGS) entry which is preliminary data.</text>
</comment>
<proteinExistence type="predicted"/>
<sequence length="46" mass="4772">MAIIGSTGINGGFRMGNAAGKYNIKAVSKMLGIQPGHLGLGREDIR</sequence>
<accession>W4RG96</accession>
<dbReference type="AlphaFoldDB" id="W4RG96"/>
<gene>
    <name evidence="1" type="ORF">JCM21738_80</name>
</gene>